<protein>
    <submittedName>
        <fullName evidence="2">Uncharacterized protein</fullName>
    </submittedName>
</protein>
<dbReference type="AlphaFoldDB" id="A0AAF0PQF7"/>
<accession>A0AAF0PQF7</accession>
<dbReference type="EMBL" id="CP133612">
    <property type="protein sequence ID" value="WMV08762.1"/>
    <property type="molecule type" value="Genomic_DNA"/>
</dbReference>
<keyword evidence="3" id="KW-1185">Reference proteome</keyword>
<dbReference type="Proteomes" id="UP001234989">
    <property type="component" value="Chromosome 1"/>
</dbReference>
<sequence length="234" mass="25807">MLVVLMLLKSNMKLKTGTTLLHDHHQRPSFIRWTVLQIRGSNCNNAKRDPLTYLGDPRSIDGQASRELILHCGLSFIRDDVNLNALLRDPQVDLPFLGVDLVVDVEKIQRSIENSKARMEHMINKKIQTKLASLCADVDALLAPPEVVPKCEPEVETDEAVMTELFGDTMPPPDPSRVAWKCHNLIILLTLRSTTKSVLPIYEGTTDVVPSNDPTGSGKPDPPASGLDIGAYAP</sequence>
<evidence type="ECO:0000313" key="2">
    <source>
        <dbReference type="EMBL" id="WMV08762.1"/>
    </source>
</evidence>
<organism evidence="2 3">
    <name type="scientific">Solanum verrucosum</name>
    <dbReference type="NCBI Taxonomy" id="315347"/>
    <lineage>
        <taxon>Eukaryota</taxon>
        <taxon>Viridiplantae</taxon>
        <taxon>Streptophyta</taxon>
        <taxon>Embryophyta</taxon>
        <taxon>Tracheophyta</taxon>
        <taxon>Spermatophyta</taxon>
        <taxon>Magnoliopsida</taxon>
        <taxon>eudicotyledons</taxon>
        <taxon>Gunneridae</taxon>
        <taxon>Pentapetalae</taxon>
        <taxon>asterids</taxon>
        <taxon>lamiids</taxon>
        <taxon>Solanales</taxon>
        <taxon>Solanaceae</taxon>
        <taxon>Solanoideae</taxon>
        <taxon>Solaneae</taxon>
        <taxon>Solanum</taxon>
    </lineage>
</organism>
<evidence type="ECO:0000313" key="3">
    <source>
        <dbReference type="Proteomes" id="UP001234989"/>
    </source>
</evidence>
<feature type="region of interest" description="Disordered" evidence="1">
    <location>
        <begin position="205"/>
        <end position="234"/>
    </location>
</feature>
<gene>
    <name evidence="2" type="ORF">MTR67_002147</name>
</gene>
<name>A0AAF0PQF7_SOLVR</name>
<reference evidence="2" key="1">
    <citation type="submission" date="2023-08" db="EMBL/GenBank/DDBJ databases">
        <title>A de novo genome assembly of Solanum verrucosum Schlechtendal, a Mexican diploid species geographically isolated from the other diploid A-genome species in potato relatives.</title>
        <authorList>
            <person name="Hosaka K."/>
        </authorList>
    </citation>
    <scope>NUCLEOTIDE SEQUENCE</scope>
    <source>
        <tissue evidence="2">Young leaves</tissue>
    </source>
</reference>
<evidence type="ECO:0000256" key="1">
    <source>
        <dbReference type="SAM" id="MobiDB-lite"/>
    </source>
</evidence>
<proteinExistence type="predicted"/>